<dbReference type="PROSITE" id="PS50011">
    <property type="entry name" value="PROTEIN_KINASE_DOM"/>
    <property type="match status" value="1"/>
</dbReference>
<evidence type="ECO:0000259" key="9">
    <source>
        <dbReference type="PROSITE" id="PS50011"/>
    </source>
</evidence>
<keyword evidence="3 10" id="KW-0808">Transferase</keyword>
<dbReference type="SMART" id="SM00220">
    <property type="entry name" value="S_TKc"/>
    <property type="match status" value="1"/>
</dbReference>
<feature type="domain" description="Protein kinase" evidence="9">
    <location>
        <begin position="7"/>
        <end position="286"/>
    </location>
</feature>
<name>A0ABW1I090_9PSEU</name>
<evidence type="ECO:0000256" key="5">
    <source>
        <dbReference type="ARBA" id="ARBA00022777"/>
    </source>
</evidence>
<protein>
    <recommendedName>
        <fullName evidence="1">non-specific serine/threonine protein kinase</fullName>
        <ecNumber evidence="1">2.7.11.1</ecNumber>
    </recommendedName>
</protein>
<dbReference type="PROSITE" id="PS00108">
    <property type="entry name" value="PROTEIN_KINASE_ST"/>
    <property type="match status" value="1"/>
</dbReference>
<evidence type="ECO:0000313" key="11">
    <source>
        <dbReference type="Proteomes" id="UP001596119"/>
    </source>
</evidence>
<dbReference type="Gene3D" id="1.10.510.10">
    <property type="entry name" value="Transferase(Phosphotransferase) domain 1"/>
    <property type="match status" value="1"/>
</dbReference>
<feature type="region of interest" description="Disordered" evidence="8">
    <location>
        <begin position="252"/>
        <end position="286"/>
    </location>
</feature>
<evidence type="ECO:0000256" key="8">
    <source>
        <dbReference type="SAM" id="MobiDB-lite"/>
    </source>
</evidence>
<dbReference type="RefSeq" id="WP_379563529.1">
    <property type="nucleotide sequence ID" value="NZ_JBHSQK010000005.1"/>
</dbReference>
<evidence type="ECO:0000256" key="6">
    <source>
        <dbReference type="ARBA" id="ARBA00022840"/>
    </source>
</evidence>
<dbReference type="CDD" id="cd14014">
    <property type="entry name" value="STKc_PknB_like"/>
    <property type="match status" value="1"/>
</dbReference>
<evidence type="ECO:0000256" key="4">
    <source>
        <dbReference type="ARBA" id="ARBA00022741"/>
    </source>
</evidence>
<dbReference type="Proteomes" id="UP001596119">
    <property type="component" value="Unassembled WGS sequence"/>
</dbReference>
<evidence type="ECO:0000256" key="2">
    <source>
        <dbReference type="ARBA" id="ARBA00022527"/>
    </source>
</evidence>
<gene>
    <name evidence="10" type="ORF">ACFQH9_01990</name>
</gene>
<reference evidence="11" key="1">
    <citation type="journal article" date="2019" name="Int. J. Syst. Evol. Microbiol.">
        <title>The Global Catalogue of Microorganisms (GCM) 10K type strain sequencing project: providing services to taxonomists for standard genome sequencing and annotation.</title>
        <authorList>
            <consortium name="The Broad Institute Genomics Platform"/>
            <consortium name="The Broad Institute Genome Sequencing Center for Infectious Disease"/>
            <person name="Wu L."/>
            <person name="Ma J."/>
        </authorList>
    </citation>
    <scope>NUCLEOTIDE SEQUENCE [LARGE SCALE GENOMIC DNA]</scope>
    <source>
        <strain evidence="11">CGMCC 4.7397</strain>
    </source>
</reference>
<dbReference type="EMBL" id="JBHSQK010000005">
    <property type="protein sequence ID" value="MFC5947047.1"/>
    <property type="molecule type" value="Genomic_DNA"/>
</dbReference>
<keyword evidence="6 7" id="KW-0067">ATP-binding</keyword>
<organism evidence="10 11">
    <name type="scientific">Pseudonocardia lutea</name>
    <dbReference type="NCBI Taxonomy" id="2172015"/>
    <lineage>
        <taxon>Bacteria</taxon>
        <taxon>Bacillati</taxon>
        <taxon>Actinomycetota</taxon>
        <taxon>Actinomycetes</taxon>
        <taxon>Pseudonocardiales</taxon>
        <taxon>Pseudonocardiaceae</taxon>
        <taxon>Pseudonocardia</taxon>
    </lineage>
</organism>
<keyword evidence="4 7" id="KW-0547">Nucleotide-binding</keyword>
<dbReference type="InterPro" id="IPR000719">
    <property type="entry name" value="Prot_kinase_dom"/>
</dbReference>
<dbReference type="SUPFAM" id="SSF56112">
    <property type="entry name" value="Protein kinase-like (PK-like)"/>
    <property type="match status" value="1"/>
</dbReference>
<keyword evidence="11" id="KW-1185">Reference proteome</keyword>
<accession>A0ABW1I090</accession>
<comment type="caution">
    <text evidence="10">The sequence shown here is derived from an EMBL/GenBank/DDBJ whole genome shotgun (WGS) entry which is preliminary data.</text>
</comment>
<dbReference type="PROSITE" id="PS00107">
    <property type="entry name" value="PROTEIN_KINASE_ATP"/>
    <property type="match status" value="1"/>
</dbReference>
<dbReference type="Pfam" id="PF00069">
    <property type="entry name" value="Pkinase"/>
    <property type="match status" value="1"/>
</dbReference>
<dbReference type="EC" id="2.7.11.1" evidence="1"/>
<evidence type="ECO:0000313" key="10">
    <source>
        <dbReference type="EMBL" id="MFC5947047.1"/>
    </source>
</evidence>
<evidence type="ECO:0000256" key="3">
    <source>
        <dbReference type="ARBA" id="ARBA00022679"/>
    </source>
</evidence>
<proteinExistence type="predicted"/>
<dbReference type="InterPro" id="IPR008271">
    <property type="entry name" value="Ser/Thr_kinase_AS"/>
</dbReference>
<keyword evidence="5 10" id="KW-0418">Kinase</keyword>
<evidence type="ECO:0000256" key="7">
    <source>
        <dbReference type="PROSITE-ProRule" id="PRU10141"/>
    </source>
</evidence>
<dbReference type="InterPro" id="IPR011009">
    <property type="entry name" value="Kinase-like_dom_sf"/>
</dbReference>
<dbReference type="PANTHER" id="PTHR43289:SF6">
    <property type="entry name" value="SERINE_THREONINE-PROTEIN KINASE NEKL-3"/>
    <property type="match status" value="1"/>
</dbReference>
<feature type="binding site" evidence="7">
    <location>
        <position position="36"/>
    </location>
    <ligand>
        <name>ATP</name>
        <dbReference type="ChEBI" id="CHEBI:30616"/>
    </ligand>
</feature>
<evidence type="ECO:0000256" key="1">
    <source>
        <dbReference type="ARBA" id="ARBA00012513"/>
    </source>
</evidence>
<sequence>MVAERYELDPLPLGRGGMGEVWGARDTRLERRVAIKFIRFPDDADGPELVRRFERESRITARLEHPGVPAVFDSGTDAGRPYLVMQFVEGVTVADVLAERGPLPVGWAAAITAQTCAVLVAAHTAGLIHRDLKPGNLMVCPDGSIRVLDFGLAVALGSGDSQITRTGQSIGTPAYMAPELVLGEPTGPWTDLYAVGCTLHEMLTGAPPFRATTPYGVMNHQVDQRPVGVRRTRQEVPLDMEALVLALLASRRSRGPPRPSRSTSRWPLTWTPRHRCPGSSAPRPAR</sequence>
<dbReference type="InterPro" id="IPR017441">
    <property type="entry name" value="Protein_kinase_ATP_BS"/>
</dbReference>
<dbReference type="PANTHER" id="PTHR43289">
    <property type="entry name" value="MITOGEN-ACTIVATED PROTEIN KINASE KINASE KINASE 20-RELATED"/>
    <property type="match status" value="1"/>
</dbReference>
<keyword evidence="2" id="KW-0723">Serine/threonine-protein kinase</keyword>
<dbReference type="Gene3D" id="3.30.200.20">
    <property type="entry name" value="Phosphorylase Kinase, domain 1"/>
    <property type="match status" value="1"/>
</dbReference>
<dbReference type="GO" id="GO:0004674">
    <property type="term" value="F:protein serine/threonine kinase activity"/>
    <property type="evidence" value="ECO:0007669"/>
    <property type="project" value="UniProtKB-EC"/>
</dbReference>